<keyword evidence="2" id="KW-1185">Reference proteome</keyword>
<organism evidence="1 2">
    <name type="scientific">Choristoneura fumiferana</name>
    <name type="common">Spruce budworm moth</name>
    <name type="synonym">Archips fumiferana</name>
    <dbReference type="NCBI Taxonomy" id="7141"/>
    <lineage>
        <taxon>Eukaryota</taxon>
        <taxon>Metazoa</taxon>
        <taxon>Ecdysozoa</taxon>
        <taxon>Arthropoda</taxon>
        <taxon>Hexapoda</taxon>
        <taxon>Insecta</taxon>
        <taxon>Pterygota</taxon>
        <taxon>Neoptera</taxon>
        <taxon>Endopterygota</taxon>
        <taxon>Lepidoptera</taxon>
        <taxon>Glossata</taxon>
        <taxon>Ditrysia</taxon>
        <taxon>Tortricoidea</taxon>
        <taxon>Tortricidae</taxon>
        <taxon>Tortricinae</taxon>
        <taxon>Choristoneura</taxon>
    </lineage>
</organism>
<evidence type="ECO:0000313" key="1">
    <source>
        <dbReference type="EMBL" id="KAI8437224.1"/>
    </source>
</evidence>
<accession>A0ACC0KL31</accession>
<proteinExistence type="predicted"/>
<gene>
    <name evidence="1" type="ORF">MSG28_010548</name>
</gene>
<protein>
    <submittedName>
        <fullName evidence="1">Uncharacterized protein</fullName>
    </submittedName>
</protein>
<sequence length="500" mass="55261">MASTCVEPVRQSVSYLSVIDPERHLPERAGLPAEHVQLAGVRRAACSCSDGGASPKHASRSHSPVAATDTSRPLRPSSNSYWNHNRFHHSFRWTLCRQSLRAEDNSRVPEQPFNQQQQQQQQQFQSAQPPLPPPPAPRSLGRRRSRSREHASTEKPLLKRTRQETKTQDVEMKQEPGTGGSEAGSEGRPRPHWVKLNGVQVVLSVAVKKISNKERRRRQNENLRRLLTPKNALMVLNEMMPNEQFASQFKVEPASNQFYKANSAQSFCADLTLDGNIYKGFGENKLSARNAAAEKAIRDLIIKRMSKVLTSEVKDGSESDSASQNGEAEGALPMIQLASFALHKLFSEWEYEGVKVPQLKQHAHPKDQPAGSEGECSEPMAMGAPRPKPPLKRKELPPNAASLHPAMLLSYMRPGLEYRELAVEGDKPQTMLFTMGVDVDGATYIGRVRAEIYATSNKKEARRAAARAACAALFNLHFPDTPAAAAAPAAANNQPQPMAQ</sequence>
<dbReference type="EMBL" id="CM046117">
    <property type="protein sequence ID" value="KAI8437224.1"/>
    <property type="molecule type" value="Genomic_DNA"/>
</dbReference>
<reference evidence="1 2" key="1">
    <citation type="journal article" date="2022" name="Genome Biol. Evol.">
        <title>The Spruce Budworm Genome: Reconstructing the Evolutionary History of Antifreeze Proteins.</title>
        <authorList>
            <person name="Beliveau C."/>
            <person name="Gagne P."/>
            <person name="Picq S."/>
            <person name="Vernygora O."/>
            <person name="Keeling C.I."/>
            <person name="Pinkney K."/>
            <person name="Doucet D."/>
            <person name="Wen F."/>
            <person name="Johnston J.S."/>
            <person name="Maaroufi H."/>
            <person name="Boyle B."/>
            <person name="Laroche J."/>
            <person name="Dewar K."/>
            <person name="Juretic N."/>
            <person name="Blackburn G."/>
            <person name="Nisole A."/>
            <person name="Brunet B."/>
            <person name="Brandao M."/>
            <person name="Lumley L."/>
            <person name="Duan J."/>
            <person name="Quan G."/>
            <person name="Lucarotti C.J."/>
            <person name="Roe A.D."/>
            <person name="Sperling F.A.H."/>
            <person name="Levesque R.C."/>
            <person name="Cusson M."/>
        </authorList>
    </citation>
    <scope>NUCLEOTIDE SEQUENCE [LARGE SCALE GENOMIC DNA]</scope>
    <source>
        <strain evidence="1">Glfc:IPQL:Cfum</strain>
    </source>
</reference>
<comment type="caution">
    <text evidence="1">The sequence shown here is derived from an EMBL/GenBank/DDBJ whole genome shotgun (WGS) entry which is preliminary data.</text>
</comment>
<dbReference type="Proteomes" id="UP001064048">
    <property type="component" value="Chromosome 17"/>
</dbReference>
<evidence type="ECO:0000313" key="2">
    <source>
        <dbReference type="Proteomes" id="UP001064048"/>
    </source>
</evidence>
<name>A0ACC0KL31_CHOFU</name>